<feature type="binding site" evidence="14">
    <location>
        <position position="94"/>
    </location>
    <ligand>
        <name>Ca(2+)</name>
        <dbReference type="ChEBI" id="CHEBI:29108"/>
        <label>1</label>
    </ligand>
</feature>
<comment type="cofactor">
    <cofactor evidence="14">
        <name>Ca(2+)</name>
        <dbReference type="ChEBI" id="CHEBI:29108"/>
    </cofactor>
    <text evidence="14">Binds 2 calcium ions per subunit.</text>
</comment>
<keyword evidence="6" id="KW-0349">Heme</keyword>
<keyword evidence="21" id="KW-1185">Reference proteome</keyword>
<feature type="binding site" evidence="14">
    <location>
        <position position="85"/>
    </location>
    <ligand>
        <name>Ca(2+)</name>
        <dbReference type="ChEBI" id="CHEBI:29108"/>
        <label>1</label>
    </ligand>
</feature>
<evidence type="ECO:0000256" key="18">
    <source>
        <dbReference type="SAM" id="SignalP"/>
    </source>
</evidence>
<evidence type="ECO:0000256" key="10">
    <source>
        <dbReference type="ARBA" id="ARBA00023004"/>
    </source>
</evidence>
<evidence type="ECO:0000256" key="3">
    <source>
        <dbReference type="ARBA" id="ARBA00002322"/>
    </source>
</evidence>
<feature type="binding site" evidence="14">
    <location>
        <position position="79"/>
    </location>
    <ligand>
        <name>Ca(2+)</name>
        <dbReference type="ChEBI" id="CHEBI:29108"/>
        <label>1</label>
    </ligand>
</feature>
<dbReference type="GO" id="GO:0140825">
    <property type="term" value="F:lactoperoxidase activity"/>
    <property type="evidence" value="ECO:0007669"/>
    <property type="project" value="UniProtKB-EC"/>
</dbReference>
<evidence type="ECO:0000256" key="4">
    <source>
        <dbReference type="ARBA" id="ARBA00012313"/>
    </source>
</evidence>
<dbReference type="InterPro" id="IPR019794">
    <property type="entry name" value="Peroxidases_AS"/>
</dbReference>
<feature type="binding site" evidence="14">
    <location>
        <position position="81"/>
    </location>
    <ligand>
        <name>Ca(2+)</name>
        <dbReference type="ChEBI" id="CHEBI:29108"/>
        <label>1</label>
    </ligand>
</feature>
<dbReference type="EMBL" id="KK784874">
    <property type="protein sequence ID" value="KDO83795.1"/>
    <property type="molecule type" value="Genomic_DNA"/>
</dbReference>
<dbReference type="Pfam" id="PF00141">
    <property type="entry name" value="peroxidase"/>
    <property type="match status" value="1"/>
</dbReference>
<protein>
    <recommendedName>
        <fullName evidence="4">peroxidase</fullName>
        <ecNumber evidence="4">1.11.1.7</ecNumber>
    </recommendedName>
</protein>
<keyword evidence="9" id="KW-0560">Oxidoreductase</keyword>
<dbReference type="PANTHER" id="PTHR31235">
    <property type="entry name" value="PEROXIDASE 25-RELATED"/>
    <property type="match status" value="1"/>
</dbReference>
<feature type="non-terminal residue" evidence="20">
    <location>
        <position position="142"/>
    </location>
</feature>
<dbReference type="InterPro" id="IPR002016">
    <property type="entry name" value="Haem_peroxidase"/>
</dbReference>
<gene>
    <name evidence="20" type="ORF">CISIN_1g0192782mg</name>
</gene>
<dbReference type="PRINTS" id="PR00458">
    <property type="entry name" value="PEROXIDASE"/>
</dbReference>
<dbReference type="Gene3D" id="1.10.520.10">
    <property type="match status" value="1"/>
</dbReference>
<feature type="signal peptide" evidence="18">
    <location>
        <begin position="1"/>
        <end position="26"/>
    </location>
</feature>
<keyword evidence="11 16" id="KW-1015">Disulfide bond</keyword>
<keyword evidence="5" id="KW-0575">Peroxidase</keyword>
<comment type="similarity">
    <text evidence="17">Belongs to the peroxidase family.</text>
</comment>
<keyword evidence="12" id="KW-0325">Glycoprotein</keyword>
<evidence type="ECO:0000256" key="15">
    <source>
        <dbReference type="PIRSR" id="PIRSR600823-4"/>
    </source>
</evidence>
<accession>A0A067GYP2</accession>
<dbReference type="GO" id="GO:0046872">
    <property type="term" value="F:metal ion binding"/>
    <property type="evidence" value="ECO:0007669"/>
    <property type="project" value="UniProtKB-KW"/>
</dbReference>
<dbReference type="InterPro" id="IPR010255">
    <property type="entry name" value="Haem_peroxidase_sf"/>
</dbReference>
<feature type="disulfide bond" evidence="16">
    <location>
        <begin position="44"/>
        <end position="122"/>
    </location>
</feature>
<evidence type="ECO:0000256" key="6">
    <source>
        <dbReference type="ARBA" id="ARBA00022617"/>
    </source>
</evidence>
<comment type="function">
    <text evidence="3">Removal of H(2)O(2), oxidation of toxic reductants, biosynthesis and degradation of lignin, suberization, auxin catabolism, response to environmental stresses such as wounding, pathogen attack and oxidative stress. These functions might be dependent on each isozyme/isoform in each plant tissue.</text>
</comment>
<evidence type="ECO:0000256" key="9">
    <source>
        <dbReference type="ARBA" id="ARBA00023002"/>
    </source>
</evidence>
<evidence type="ECO:0000256" key="7">
    <source>
        <dbReference type="ARBA" id="ARBA00022723"/>
    </source>
</evidence>
<keyword evidence="18" id="KW-0732">Signal</keyword>
<dbReference type="PRINTS" id="PR00461">
    <property type="entry name" value="PLPEROXIDASE"/>
</dbReference>
<evidence type="ECO:0000256" key="13">
    <source>
        <dbReference type="PIRSR" id="PIRSR600823-1"/>
    </source>
</evidence>
<feature type="chain" id="PRO_5001638249" description="peroxidase" evidence="18">
    <location>
        <begin position="27"/>
        <end position="142"/>
    </location>
</feature>
<keyword evidence="8 14" id="KW-0106">Calcium</keyword>
<reference evidence="20 21" key="1">
    <citation type="submission" date="2014-04" db="EMBL/GenBank/DDBJ databases">
        <authorList>
            <consortium name="International Citrus Genome Consortium"/>
            <person name="Gmitter F."/>
            <person name="Chen C."/>
            <person name="Farmerie W."/>
            <person name="Harkins T."/>
            <person name="Desany B."/>
            <person name="Mohiuddin M."/>
            <person name="Kodira C."/>
            <person name="Borodovsky M."/>
            <person name="Lomsadze A."/>
            <person name="Burns P."/>
            <person name="Jenkins J."/>
            <person name="Prochnik S."/>
            <person name="Shu S."/>
            <person name="Chapman J."/>
            <person name="Pitluck S."/>
            <person name="Schmutz J."/>
            <person name="Rokhsar D."/>
        </authorList>
    </citation>
    <scope>NUCLEOTIDE SEQUENCE</scope>
</reference>
<dbReference type="Proteomes" id="UP000027120">
    <property type="component" value="Unassembled WGS sequence"/>
</dbReference>
<evidence type="ECO:0000313" key="20">
    <source>
        <dbReference type="EMBL" id="KDO83795.1"/>
    </source>
</evidence>
<feature type="domain" description="Plant heme peroxidase family profile" evidence="19">
    <location>
        <begin position="34"/>
        <end position="142"/>
    </location>
</feature>
<dbReference type="PROSITE" id="PS50873">
    <property type="entry name" value="PEROXIDASE_4"/>
    <property type="match status" value="1"/>
</dbReference>
<feature type="active site" description="Proton acceptor" evidence="13">
    <location>
        <position position="75"/>
    </location>
</feature>
<evidence type="ECO:0000256" key="14">
    <source>
        <dbReference type="PIRSR" id="PIRSR600823-3"/>
    </source>
</evidence>
<dbReference type="AlphaFoldDB" id="A0A067GYP2"/>
<evidence type="ECO:0000259" key="19">
    <source>
        <dbReference type="PROSITE" id="PS50873"/>
    </source>
</evidence>
<dbReference type="STRING" id="2711.A0A067GYP2"/>
<evidence type="ECO:0000256" key="8">
    <source>
        <dbReference type="ARBA" id="ARBA00022837"/>
    </source>
</evidence>
<evidence type="ECO:0000256" key="17">
    <source>
        <dbReference type="RuleBase" id="RU004241"/>
    </source>
</evidence>
<keyword evidence="7 14" id="KW-0479">Metal-binding</keyword>
<evidence type="ECO:0000256" key="12">
    <source>
        <dbReference type="ARBA" id="ARBA00023180"/>
    </source>
</evidence>
<organism evidence="20 21">
    <name type="scientific">Citrus sinensis</name>
    <name type="common">Sweet orange</name>
    <name type="synonym">Citrus aurantium var. sinensis</name>
    <dbReference type="NCBI Taxonomy" id="2711"/>
    <lineage>
        <taxon>Eukaryota</taxon>
        <taxon>Viridiplantae</taxon>
        <taxon>Streptophyta</taxon>
        <taxon>Embryophyta</taxon>
        <taxon>Tracheophyta</taxon>
        <taxon>Spermatophyta</taxon>
        <taxon>Magnoliopsida</taxon>
        <taxon>eudicotyledons</taxon>
        <taxon>Gunneridae</taxon>
        <taxon>Pentapetalae</taxon>
        <taxon>rosids</taxon>
        <taxon>malvids</taxon>
        <taxon>Sapindales</taxon>
        <taxon>Rutaceae</taxon>
        <taxon>Aurantioideae</taxon>
        <taxon>Citrus</taxon>
    </lineage>
</organism>
<evidence type="ECO:0000256" key="1">
    <source>
        <dbReference type="ARBA" id="ARBA00000189"/>
    </source>
</evidence>
<feature type="site" description="Transition state stabilizer" evidence="15">
    <location>
        <position position="71"/>
    </location>
</feature>
<dbReference type="SUPFAM" id="SSF48113">
    <property type="entry name" value="Heme-dependent peroxidases"/>
    <property type="match status" value="1"/>
</dbReference>
<comment type="cofactor">
    <cofactor evidence="2">
        <name>heme b</name>
        <dbReference type="ChEBI" id="CHEBI:60344"/>
    </cofactor>
</comment>
<keyword evidence="10" id="KW-0408">Iron</keyword>
<dbReference type="GO" id="GO:0006979">
    <property type="term" value="P:response to oxidative stress"/>
    <property type="evidence" value="ECO:0007669"/>
    <property type="project" value="InterPro"/>
</dbReference>
<evidence type="ECO:0000256" key="11">
    <source>
        <dbReference type="ARBA" id="ARBA00023157"/>
    </source>
</evidence>
<name>A0A067GYP2_CITSI</name>
<dbReference type="EC" id="1.11.1.7" evidence="4"/>
<evidence type="ECO:0000256" key="2">
    <source>
        <dbReference type="ARBA" id="ARBA00001970"/>
    </source>
</evidence>
<dbReference type="FunFam" id="1.10.520.10:FF:000009">
    <property type="entry name" value="Peroxidase"/>
    <property type="match status" value="1"/>
</dbReference>
<sequence>MATASASSFISLLLISSLLLASFTEAQKPPVAKGLSWTFYDQSCPKLESIVRKQIQNALKKDIGLAAGLIRIHFHDCFVQGCDGSVLLEGSTSEQNARPNLSLRKEALKFVDDLRARVHKECGRVVSCADILALAARDSVAL</sequence>
<feature type="binding site" evidence="14">
    <location>
        <position position="76"/>
    </location>
    <ligand>
        <name>Ca(2+)</name>
        <dbReference type="ChEBI" id="CHEBI:29108"/>
        <label>1</label>
    </ligand>
</feature>
<feature type="disulfide bond" evidence="16">
    <location>
        <begin position="77"/>
        <end position="82"/>
    </location>
</feature>
<comment type="catalytic activity">
    <reaction evidence="1">
        <text>2 a phenolic donor + H2O2 = 2 a phenolic radical donor + 2 H2O</text>
        <dbReference type="Rhea" id="RHEA:56136"/>
        <dbReference type="ChEBI" id="CHEBI:15377"/>
        <dbReference type="ChEBI" id="CHEBI:16240"/>
        <dbReference type="ChEBI" id="CHEBI:139520"/>
        <dbReference type="ChEBI" id="CHEBI:139521"/>
        <dbReference type="EC" id="1.11.1.7"/>
    </reaction>
</comment>
<evidence type="ECO:0000256" key="5">
    <source>
        <dbReference type="ARBA" id="ARBA00022559"/>
    </source>
</evidence>
<proteinExistence type="inferred from homology"/>
<dbReference type="GO" id="GO:0020037">
    <property type="term" value="F:heme binding"/>
    <property type="evidence" value="ECO:0007669"/>
    <property type="project" value="InterPro"/>
</dbReference>
<evidence type="ECO:0000313" key="21">
    <source>
        <dbReference type="Proteomes" id="UP000027120"/>
    </source>
</evidence>
<dbReference type="PROSITE" id="PS00436">
    <property type="entry name" value="PEROXIDASE_2"/>
    <property type="match status" value="1"/>
</dbReference>
<feature type="binding site" evidence="14">
    <location>
        <position position="83"/>
    </location>
    <ligand>
        <name>Ca(2+)</name>
        <dbReference type="ChEBI" id="CHEBI:29108"/>
        <label>1</label>
    </ligand>
</feature>
<dbReference type="InterPro" id="IPR000823">
    <property type="entry name" value="Peroxidase_pln"/>
</dbReference>
<evidence type="ECO:0000256" key="16">
    <source>
        <dbReference type="PIRSR" id="PIRSR600823-5"/>
    </source>
</evidence>